<dbReference type="EMBL" id="JH000082">
    <property type="protein sequence ID" value="EGW00956.1"/>
    <property type="molecule type" value="Genomic_DNA"/>
</dbReference>
<accession>G3GZR8</accession>
<organism evidence="1 2">
    <name type="scientific">Cricetulus griseus</name>
    <name type="common">Chinese hamster</name>
    <name type="synonym">Cricetulus barabensis griseus</name>
    <dbReference type="NCBI Taxonomy" id="10029"/>
    <lineage>
        <taxon>Eukaryota</taxon>
        <taxon>Metazoa</taxon>
        <taxon>Chordata</taxon>
        <taxon>Craniata</taxon>
        <taxon>Vertebrata</taxon>
        <taxon>Euteleostomi</taxon>
        <taxon>Mammalia</taxon>
        <taxon>Eutheria</taxon>
        <taxon>Euarchontoglires</taxon>
        <taxon>Glires</taxon>
        <taxon>Rodentia</taxon>
        <taxon>Myomorpha</taxon>
        <taxon>Muroidea</taxon>
        <taxon>Cricetidae</taxon>
        <taxon>Cricetinae</taxon>
        <taxon>Cricetulus</taxon>
    </lineage>
</organism>
<evidence type="ECO:0000313" key="2">
    <source>
        <dbReference type="Proteomes" id="UP000001075"/>
    </source>
</evidence>
<reference evidence="2" key="1">
    <citation type="journal article" date="2011" name="Nat. Biotechnol.">
        <title>The genomic sequence of the Chinese hamster ovary (CHO)-K1 cell line.</title>
        <authorList>
            <person name="Xu X."/>
            <person name="Nagarajan H."/>
            <person name="Lewis N.E."/>
            <person name="Pan S."/>
            <person name="Cai Z."/>
            <person name="Liu X."/>
            <person name="Chen W."/>
            <person name="Xie M."/>
            <person name="Wang W."/>
            <person name="Hammond S."/>
            <person name="Andersen M.R."/>
            <person name="Neff N."/>
            <person name="Passarelli B."/>
            <person name="Koh W."/>
            <person name="Fan H.C."/>
            <person name="Wang J."/>
            <person name="Gui Y."/>
            <person name="Lee K.H."/>
            <person name="Betenbaugh M.J."/>
            <person name="Quake S.R."/>
            <person name="Famili I."/>
            <person name="Palsson B.O."/>
            <person name="Wang J."/>
        </authorList>
    </citation>
    <scope>NUCLEOTIDE SEQUENCE [LARGE SCALE GENOMIC DNA]</scope>
    <source>
        <strain evidence="2">CHO K1 cell line</strain>
    </source>
</reference>
<proteinExistence type="predicted"/>
<evidence type="ECO:0000313" key="1">
    <source>
        <dbReference type="EMBL" id="EGW00956.1"/>
    </source>
</evidence>
<dbReference type="InParanoid" id="G3GZR8"/>
<sequence length="85" mass="9720">MLQRIDIPTFSRAVPKKSAIKFCYWASQVQPISTQTSSAQPLSISHAPFVIGPLLLPQESHLSKLTLLLQQQQKNYTQFRSFFKE</sequence>
<protein>
    <submittedName>
        <fullName evidence="1">Uncharacterized protein</fullName>
    </submittedName>
</protein>
<name>G3GZR8_CRIGR</name>
<gene>
    <name evidence="1" type="ORF">I79_003364</name>
</gene>
<dbReference type="AlphaFoldDB" id="G3GZR8"/>
<dbReference type="Proteomes" id="UP000001075">
    <property type="component" value="Unassembled WGS sequence"/>
</dbReference>